<name>A0A8I1SIN0_9PROT</name>
<dbReference type="Pfam" id="PF09857">
    <property type="entry name" value="YjhX_toxin"/>
    <property type="match status" value="1"/>
</dbReference>
<dbReference type="RefSeq" id="WP_068519545.1">
    <property type="nucleotide sequence ID" value="NZ_JAEKJW010000001.1"/>
</dbReference>
<comment type="similarity">
    <text evidence="1">Belongs to the UPF0386 family.</text>
</comment>
<gene>
    <name evidence="2" type="ORF">JF547_06965</name>
</gene>
<dbReference type="EMBL" id="JAEKJW010000001">
    <property type="protein sequence ID" value="MBN8196208.1"/>
    <property type="molecule type" value="Genomic_DNA"/>
</dbReference>
<accession>A0A8I1SIN0</accession>
<evidence type="ECO:0000313" key="3">
    <source>
        <dbReference type="Proteomes" id="UP000664405"/>
    </source>
</evidence>
<organism evidence="2 3">
    <name type="scientific">Thalassospira povalilytica</name>
    <dbReference type="NCBI Taxonomy" id="732237"/>
    <lineage>
        <taxon>Bacteria</taxon>
        <taxon>Pseudomonadati</taxon>
        <taxon>Pseudomonadota</taxon>
        <taxon>Alphaproteobacteria</taxon>
        <taxon>Rhodospirillales</taxon>
        <taxon>Thalassospiraceae</taxon>
        <taxon>Thalassospira</taxon>
    </lineage>
</organism>
<reference evidence="2" key="1">
    <citation type="submission" date="2020-12" db="EMBL/GenBank/DDBJ databases">
        <title>Oil enriched cultivation method for isolating marine PHA-producing bacteria.</title>
        <authorList>
            <person name="Zheng W."/>
            <person name="Yu S."/>
            <person name="Huang Y."/>
        </authorList>
    </citation>
    <scope>NUCLEOTIDE SEQUENCE</scope>
    <source>
        <strain evidence="2">SY-2-3</strain>
    </source>
</reference>
<proteinExistence type="inferred from homology"/>
<dbReference type="AlphaFoldDB" id="A0A8I1SIN0"/>
<protein>
    <recommendedName>
        <fullName evidence="1">UPF0386 protein JF547_06965</fullName>
    </recommendedName>
</protein>
<evidence type="ECO:0000256" key="1">
    <source>
        <dbReference type="HAMAP-Rule" id="MF_00827"/>
    </source>
</evidence>
<dbReference type="Proteomes" id="UP000664405">
    <property type="component" value="Unassembled WGS sequence"/>
</dbReference>
<evidence type="ECO:0000313" key="2">
    <source>
        <dbReference type="EMBL" id="MBN8196208.1"/>
    </source>
</evidence>
<dbReference type="InterPro" id="IPR018654">
    <property type="entry name" value="YjhX_toxin"/>
</dbReference>
<dbReference type="NCBIfam" id="NF010240">
    <property type="entry name" value="PRK13687.1"/>
    <property type="match status" value="1"/>
</dbReference>
<comment type="caution">
    <text evidence="2">The sequence shown here is derived from an EMBL/GenBank/DDBJ whole genome shotgun (WGS) entry which is preliminary data.</text>
</comment>
<dbReference type="HAMAP" id="MF_00827">
    <property type="entry name" value="UPF0386"/>
    <property type="match status" value="1"/>
</dbReference>
<sequence>MNISKNEQRVLHALAQGGLIKVIKDNHNRILEADCITRDGWFLTACTIEVFKKLRKRRFIRSRAGAPYRITREGLVAVRAELFQR</sequence>